<accession>A0A9X2HBC3</accession>
<feature type="binding site" evidence="10">
    <location>
        <position position="246"/>
    </location>
    <ligand>
        <name>L-cysteinyl-5'-AMP</name>
        <dbReference type="ChEBI" id="CHEBI:144924"/>
    </ligand>
</feature>
<dbReference type="Pfam" id="PF01406">
    <property type="entry name" value="tRNA-synt_1e"/>
    <property type="match status" value="1"/>
</dbReference>
<keyword evidence="5 10" id="KW-0479">Metal-binding</keyword>
<feature type="short sequence motif" description="'ERGGDP' region" evidence="10">
    <location>
        <begin position="205"/>
        <end position="210"/>
    </location>
</feature>
<feature type="short sequence motif" description="'HIGH' region" evidence="10">
    <location>
        <begin position="46"/>
        <end position="56"/>
    </location>
</feature>
<evidence type="ECO:0000256" key="8">
    <source>
        <dbReference type="ARBA" id="ARBA00022840"/>
    </source>
</evidence>
<dbReference type="PANTHER" id="PTHR10890:SF3">
    <property type="entry name" value="CYSTEINE--TRNA LIGASE, CYTOPLASMIC"/>
    <property type="match status" value="1"/>
</dbReference>
<dbReference type="NCBIfam" id="TIGR03447">
    <property type="entry name" value="mycothiol_MshC"/>
    <property type="match status" value="1"/>
</dbReference>
<dbReference type="InterPro" id="IPR014729">
    <property type="entry name" value="Rossmann-like_a/b/a_fold"/>
</dbReference>
<dbReference type="PRINTS" id="PR00983">
    <property type="entry name" value="TRNASYNTHCYS"/>
</dbReference>
<dbReference type="GO" id="GO:0004817">
    <property type="term" value="F:cysteine-tRNA ligase activity"/>
    <property type="evidence" value="ECO:0007669"/>
    <property type="project" value="TreeGrafter"/>
</dbReference>
<dbReference type="EC" id="6.3.1.13" evidence="10"/>
<dbReference type="GO" id="GO:0005524">
    <property type="term" value="F:ATP binding"/>
    <property type="evidence" value="ECO:0007669"/>
    <property type="project" value="UniProtKB-KW"/>
</dbReference>
<dbReference type="Gene3D" id="3.40.50.620">
    <property type="entry name" value="HUPs"/>
    <property type="match status" value="1"/>
</dbReference>
<dbReference type="InterPro" id="IPR032678">
    <property type="entry name" value="tRNA-synt_1_cat_dom"/>
</dbReference>
<organism evidence="12 13">
    <name type="scientific">Rothia santali</name>
    <dbReference type="NCBI Taxonomy" id="2949643"/>
    <lineage>
        <taxon>Bacteria</taxon>
        <taxon>Bacillati</taxon>
        <taxon>Actinomycetota</taxon>
        <taxon>Actinomycetes</taxon>
        <taxon>Micrococcales</taxon>
        <taxon>Micrococcaceae</taxon>
        <taxon>Rothia</taxon>
    </lineage>
</organism>
<keyword evidence="8 10" id="KW-0067">ATP-binding</keyword>
<evidence type="ECO:0000256" key="9">
    <source>
        <dbReference type="ARBA" id="ARBA00048350"/>
    </source>
</evidence>
<comment type="function">
    <text evidence="1 10">Catalyzes the ATP-dependent condensation of GlcN-Ins and L-cysteine to form L-Cys-GlcN-Ins.</text>
</comment>
<evidence type="ECO:0000256" key="6">
    <source>
        <dbReference type="ARBA" id="ARBA00022741"/>
    </source>
</evidence>
<dbReference type="RefSeq" id="WP_254164204.1">
    <property type="nucleotide sequence ID" value="NZ_JANAFB010000001.1"/>
</dbReference>
<evidence type="ECO:0000256" key="5">
    <source>
        <dbReference type="ARBA" id="ARBA00022723"/>
    </source>
</evidence>
<feature type="binding site" evidence="10">
    <location>
        <position position="44"/>
    </location>
    <ligand>
        <name>Zn(2+)</name>
        <dbReference type="ChEBI" id="CHEBI:29105"/>
    </ligand>
</feature>
<evidence type="ECO:0000256" key="4">
    <source>
        <dbReference type="ARBA" id="ARBA00022598"/>
    </source>
</evidence>
<evidence type="ECO:0000313" key="13">
    <source>
        <dbReference type="Proteomes" id="UP001139502"/>
    </source>
</evidence>
<keyword evidence="13" id="KW-1185">Reference proteome</keyword>
<keyword evidence="7 10" id="KW-0862">Zinc</keyword>
<keyword evidence="4 10" id="KW-0436">Ligase</keyword>
<dbReference type="GO" id="GO:0010125">
    <property type="term" value="P:mycothiol biosynthetic process"/>
    <property type="evidence" value="ECO:0007669"/>
    <property type="project" value="UniProtKB-UniRule"/>
</dbReference>
<protein>
    <recommendedName>
        <fullName evidence="10">L-cysteine:1D-myo-inositol 2-amino-2-deoxy-alpha-D-glucopyranoside ligase</fullName>
        <shortName evidence="10">L-Cys:GlcN-Ins ligase</shortName>
        <ecNumber evidence="10">6.3.1.13</ecNumber>
    </recommendedName>
    <alternativeName>
        <fullName evidence="10">Mycothiol ligase</fullName>
        <shortName evidence="10">MSH ligase</shortName>
    </alternativeName>
</protein>
<feature type="binding site" evidence="10">
    <location>
        <position position="59"/>
    </location>
    <ligand>
        <name>L-cysteinyl-5'-AMP</name>
        <dbReference type="ChEBI" id="CHEBI:144924"/>
    </ligand>
</feature>
<feature type="binding site" evidence="10">
    <location>
        <begin position="44"/>
        <end position="47"/>
    </location>
    <ligand>
        <name>L-cysteinyl-5'-AMP</name>
        <dbReference type="ChEBI" id="CHEBI:144924"/>
    </ligand>
</feature>
<comment type="subunit">
    <text evidence="3 10">Monomer.</text>
</comment>
<dbReference type="PANTHER" id="PTHR10890">
    <property type="entry name" value="CYSTEINYL-TRNA SYNTHETASE"/>
    <property type="match status" value="1"/>
</dbReference>
<evidence type="ECO:0000256" key="1">
    <source>
        <dbReference type="ARBA" id="ARBA00003679"/>
    </source>
</evidence>
<comment type="catalytic activity">
    <reaction evidence="9 10">
        <text>1D-myo-inositol 2-amino-2-deoxy-alpha-D-glucopyranoside + L-cysteine + ATP = 1D-myo-inositol 2-(L-cysteinylamino)-2-deoxy-alpha-D-glucopyranoside + AMP + diphosphate + H(+)</text>
        <dbReference type="Rhea" id="RHEA:26176"/>
        <dbReference type="ChEBI" id="CHEBI:15378"/>
        <dbReference type="ChEBI" id="CHEBI:30616"/>
        <dbReference type="ChEBI" id="CHEBI:33019"/>
        <dbReference type="ChEBI" id="CHEBI:35235"/>
        <dbReference type="ChEBI" id="CHEBI:58886"/>
        <dbReference type="ChEBI" id="CHEBI:58887"/>
        <dbReference type="ChEBI" id="CHEBI:456215"/>
        <dbReference type="EC" id="6.3.1.13"/>
    </reaction>
</comment>
<comment type="similarity">
    <text evidence="2 10">Belongs to the class-I aminoacyl-tRNA synthetase family. MshC subfamily.</text>
</comment>
<name>A0A9X2HBC3_9MICC</name>
<comment type="caution">
    <text evidence="12">The sequence shown here is derived from an EMBL/GenBank/DDBJ whole genome shotgun (WGS) entry which is preliminary data.</text>
</comment>
<feature type="binding site" evidence="10">
    <location>
        <position position="275"/>
    </location>
    <ligand>
        <name>Zn(2+)</name>
        <dbReference type="ChEBI" id="CHEBI:29105"/>
    </ligand>
</feature>
<feature type="binding site" evidence="10">
    <location>
        <position position="250"/>
    </location>
    <ligand>
        <name>Zn(2+)</name>
        <dbReference type="ChEBI" id="CHEBI:29105"/>
    </ligand>
</feature>
<evidence type="ECO:0000256" key="7">
    <source>
        <dbReference type="ARBA" id="ARBA00022833"/>
    </source>
</evidence>
<reference evidence="12" key="1">
    <citation type="submission" date="2022-06" db="EMBL/GenBank/DDBJ databases">
        <title>Rothia sp. isolated from sandalwood seedling.</title>
        <authorList>
            <person name="Tuikhar N."/>
            <person name="Kirdat K."/>
            <person name="Thorat V."/>
            <person name="Swetha P."/>
            <person name="Padma S."/>
            <person name="Sundararaj R."/>
            <person name="Yadav A."/>
        </authorList>
    </citation>
    <scope>NUCLEOTIDE SEQUENCE</scope>
    <source>
        <strain evidence="12">AR01</strain>
    </source>
</reference>
<evidence type="ECO:0000313" key="12">
    <source>
        <dbReference type="EMBL" id="MCP3424557.1"/>
    </source>
</evidence>
<gene>
    <name evidence="10 12" type="primary">mshC</name>
    <name evidence="12" type="ORF">NBM05_00520</name>
</gene>
<dbReference type="AlphaFoldDB" id="A0A9X2HBC3"/>
<feature type="binding site" evidence="10">
    <location>
        <begin position="82"/>
        <end position="84"/>
    </location>
    <ligand>
        <name>L-cysteinyl-5'-AMP</name>
        <dbReference type="ChEBI" id="CHEBI:144924"/>
    </ligand>
</feature>
<keyword evidence="6 10" id="KW-0547">Nucleotide-binding</keyword>
<dbReference type="GO" id="GO:0035446">
    <property type="term" value="F:cysteine-glucosaminylinositol ligase activity"/>
    <property type="evidence" value="ECO:0007669"/>
    <property type="project" value="UniProtKB-UniRule"/>
</dbReference>
<feature type="domain" description="tRNA synthetases class I catalytic" evidence="11">
    <location>
        <begin position="36"/>
        <end position="355"/>
    </location>
</feature>
<dbReference type="GO" id="GO:0008270">
    <property type="term" value="F:zinc ion binding"/>
    <property type="evidence" value="ECO:0007669"/>
    <property type="project" value="UniProtKB-UniRule"/>
</dbReference>
<dbReference type="EMBL" id="JANAFB010000001">
    <property type="protein sequence ID" value="MCP3424557.1"/>
    <property type="molecule type" value="Genomic_DNA"/>
</dbReference>
<comment type="cofactor">
    <cofactor evidence="10">
        <name>Zn(2+)</name>
        <dbReference type="ChEBI" id="CHEBI:29105"/>
    </cofactor>
    <text evidence="10">Binds 1 zinc ion per subunit.</text>
</comment>
<dbReference type="GO" id="GO:0005829">
    <property type="term" value="C:cytosol"/>
    <property type="evidence" value="ECO:0007669"/>
    <property type="project" value="TreeGrafter"/>
</dbReference>
<dbReference type="Proteomes" id="UP001139502">
    <property type="component" value="Unassembled WGS sequence"/>
</dbReference>
<feature type="binding site" evidence="10">
    <location>
        <begin position="268"/>
        <end position="270"/>
    </location>
    <ligand>
        <name>L-cysteinyl-5'-AMP</name>
        <dbReference type="ChEBI" id="CHEBI:144924"/>
    </ligand>
</feature>
<dbReference type="Gene3D" id="1.20.120.640">
    <property type="entry name" value="Anticodon-binding domain of a subclass of class I aminoacyl-tRNA synthetases"/>
    <property type="match status" value="1"/>
</dbReference>
<dbReference type="InterPro" id="IPR017812">
    <property type="entry name" value="Mycothiol_ligase_MshC"/>
</dbReference>
<evidence type="ECO:0000256" key="3">
    <source>
        <dbReference type="ARBA" id="ARBA00011245"/>
    </source>
</evidence>
<dbReference type="InterPro" id="IPR024909">
    <property type="entry name" value="Cys-tRNA/MSH_ligase"/>
</dbReference>
<dbReference type="HAMAP" id="MF_01697">
    <property type="entry name" value="MshC"/>
    <property type="match status" value="1"/>
</dbReference>
<dbReference type="SUPFAM" id="SSF52374">
    <property type="entry name" value="Nucleotidylyl transferase"/>
    <property type="match status" value="1"/>
</dbReference>
<sequence length="437" mass="47959">MRTWSSPALNRLGSLAPVPSVFDSRLGEIAQLPEAEETAGLYVCGITPYDATHMGHAATYITFDLLVRAWVDAGKSVTYVQNVTDVDDPLLDRARDTDVDWRDLAQDQTDLFRADMEALSVVPPDHYIPATEAIDWLVPWVERMIEDGLAYRVPAGTDDAGVEHPEGDVYFDVRAAADTRNDPARWYLGYVSAYSEEHMAELFPERGGDPGRPGKRDPFDALLWRARRDGEPHWDGGSLGEGRPGWHIECTVIAQRFLGMPYTVQGGGSDLRFPHHEMGAGHAFAMTGERMAEHYVHAGMVGLDGEKMSKSRGNLVLVSALRRQGWDPRAIRLAVLANHYRSDWFWTEDLLTRAEERLATWRRALAAVAGDTGAGTSSEAGDRLVEEVRAALGRDLDSPLALEAVDAWAAGALAEPSRAGSADDVAALISLRLGVEL</sequence>
<feature type="short sequence motif" description="'KMSKS' region" evidence="10">
    <location>
        <begin position="307"/>
        <end position="311"/>
    </location>
</feature>
<feature type="binding site" evidence="10">
    <location>
        <position position="301"/>
    </location>
    <ligand>
        <name>L-cysteinyl-5'-AMP</name>
        <dbReference type="ChEBI" id="CHEBI:144924"/>
    </ligand>
</feature>
<evidence type="ECO:0000256" key="10">
    <source>
        <dbReference type="HAMAP-Rule" id="MF_01697"/>
    </source>
</evidence>
<proteinExistence type="inferred from homology"/>
<dbReference type="GO" id="GO:0006423">
    <property type="term" value="P:cysteinyl-tRNA aminoacylation"/>
    <property type="evidence" value="ECO:0007669"/>
    <property type="project" value="TreeGrafter"/>
</dbReference>
<evidence type="ECO:0000259" key="11">
    <source>
        <dbReference type="Pfam" id="PF01406"/>
    </source>
</evidence>
<evidence type="ECO:0000256" key="2">
    <source>
        <dbReference type="ARBA" id="ARBA00007723"/>
    </source>
</evidence>